<gene>
    <name evidence="4" type="ORF">PXEA_LOCUS34415</name>
</gene>
<dbReference type="EMBL" id="CAAALY010267300">
    <property type="protein sequence ID" value="VEL40975.1"/>
    <property type="molecule type" value="Genomic_DNA"/>
</dbReference>
<evidence type="ECO:0000256" key="2">
    <source>
        <dbReference type="ARBA" id="ARBA00022840"/>
    </source>
</evidence>
<keyword evidence="2" id="KW-0067">ATP-binding</keyword>
<feature type="non-terminal residue" evidence="4">
    <location>
        <position position="1"/>
    </location>
</feature>
<dbReference type="AlphaFoldDB" id="A0A3S5BUS8"/>
<dbReference type="InterPro" id="IPR029067">
    <property type="entry name" value="CDC48_domain_2-like_sf"/>
</dbReference>
<evidence type="ECO:0000259" key="3">
    <source>
        <dbReference type="Pfam" id="PF02933"/>
    </source>
</evidence>
<keyword evidence="5" id="KW-1185">Reference proteome</keyword>
<evidence type="ECO:0000313" key="4">
    <source>
        <dbReference type="EMBL" id="VEL40975.1"/>
    </source>
</evidence>
<reference evidence="4" key="1">
    <citation type="submission" date="2018-11" db="EMBL/GenBank/DDBJ databases">
        <authorList>
            <consortium name="Pathogen Informatics"/>
        </authorList>
    </citation>
    <scope>NUCLEOTIDE SEQUENCE</scope>
</reference>
<organism evidence="4 5">
    <name type="scientific">Protopolystoma xenopodis</name>
    <dbReference type="NCBI Taxonomy" id="117903"/>
    <lineage>
        <taxon>Eukaryota</taxon>
        <taxon>Metazoa</taxon>
        <taxon>Spiralia</taxon>
        <taxon>Lophotrochozoa</taxon>
        <taxon>Platyhelminthes</taxon>
        <taxon>Monogenea</taxon>
        <taxon>Polyopisthocotylea</taxon>
        <taxon>Polystomatidea</taxon>
        <taxon>Polystomatidae</taxon>
        <taxon>Protopolystoma</taxon>
    </lineage>
</organism>
<dbReference type="Proteomes" id="UP000784294">
    <property type="component" value="Unassembled WGS sequence"/>
</dbReference>
<protein>
    <recommendedName>
        <fullName evidence="3">CDC48 domain-containing protein</fullName>
    </recommendedName>
</protein>
<dbReference type="Pfam" id="PF02933">
    <property type="entry name" value="CDC48_2"/>
    <property type="match status" value="1"/>
</dbReference>
<evidence type="ECO:0000256" key="1">
    <source>
        <dbReference type="ARBA" id="ARBA00022741"/>
    </source>
</evidence>
<evidence type="ECO:0000313" key="5">
    <source>
        <dbReference type="Proteomes" id="UP000784294"/>
    </source>
</evidence>
<comment type="caution">
    <text evidence="4">The sequence shown here is derived from an EMBL/GenBank/DDBJ whole genome shotgun (WGS) entry which is preliminary data.</text>
</comment>
<dbReference type="Gene3D" id="3.10.330.10">
    <property type="match status" value="1"/>
</dbReference>
<dbReference type="InterPro" id="IPR004201">
    <property type="entry name" value="Cdc48_dom2"/>
</dbReference>
<sequence>MSNTANDPFDSDKMAVEFNMQFADTPLSVGQSLLFKFSGKIFIVEVRRLAPLMLSGGDSDVK</sequence>
<proteinExistence type="predicted"/>
<dbReference type="SUPFAM" id="SSF54585">
    <property type="entry name" value="Cdc48 domain 2-like"/>
    <property type="match status" value="1"/>
</dbReference>
<dbReference type="GO" id="GO:0005524">
    <property type="term" value="F:ATP binding"/>
    <property type="evidence" value="ECO:0007669"/>
    <property type="project" value="UniProtKB-KW"/>
</dbReference>
<keyword evidence="1" id="KW-0547">Nucleotide-binding</keyword>
<feature type="domain" description="CDC48" evidence="3">
    <location>
        <begin position="8"/>
        <end position="51"/>
    </location>
</feature>
<name>A0A3S5BUS8_9PLAT</name>
<accession>A0A3S5BUS8</accession>
<dbReference type="OrthoDB" id="9982946at2759"/>